<gene>
    <name evidence="3" type="ORF">C5615_13150</name>
</gene>
<dbReference type="EMBL" id="PUIQ01000014">
    <property type="protein sequence ID" value="PQP18441.1"/>
    <property type="molecule type" value="Genomic_DNA"/>
</dbReference>
<proteinExistence type="predicted"/>
<feature type="domain" description="PRC-barrel" evidence="2">
    <location>
        <begin position="31"/>
        <end position="108"/>
    </location>
</feature>
<evidence type="ECO:0000313" key="4">
    <source>
        <dbReference type="Proteomes" id="UP000238206"/>
    </source>
</evidence>
<feature type="region of interest" description="Disordered" evidence="1">
    <location>
        <begin position="1"/>
        <end position="33"/>
    </location>
</feature>
<dbReference type="AlphaFoldDB" id="A0A2S8IUH4"/>
<dbReference type="PANTHER" id="PTHR36505">
    <property type="entry name" value="BLR1072 PROTEIN"/>
    <property type="match status" value="1"/>
</dbReference>
<dbReference type="InterPro" id="IPR027275">
    <property type="entry name" value="PRC-brl_dom"/>
</dbReference>
<name>A0A2S8IUH4_BURCE</name>
<dbReference type="PANTHER" id="PTHR36505:SF1">
    <property type="entry name" value="BLR1072 PROTEIN"/>
    <property type="match status" value="1"/>
</dbReference>
<comment type="caution">
    <text evidence="3">The sequence shown here is derived from an EMBL/GenBank/DDBJ whole genome shotgun (WGS) entry which is preliminary data.</text>
</comment>
<evidence type="ECO:0000313" key="3">
    <source>
        <dbReference type="EMBL" id="PQP18441.1"/>
    </source>
</evidence>
<dbReference type="InterPro" id="IPR011033">
    <property type="entry name" value="PRC_barrel-like_sf"/>
</dbReference>
<evidence type="ECO:0000259" key="2">
    <source>
        <dbReference type="Pfam" id="PF05239"/>
    </source>
</evidence>
<dbReference type="RefSeq" id="WP_105390910.1">
    <property type="nucleotide sequence ID" value="NZ_PUIQ01000014.1"/>
</dbReference>
<dbReference type="Pfam" id="PF05239">
    <property type="entry name" value="PRC"/>
    <property type="match status" value="1"/>
</dbReference>
<accession>A0A2S8IUH4</accession>
<dbReference type="SUPFAM" id="SSF50346">
    <property type="entry name" value="PRC-barrel domain"/>
    <property type="match status" value="1"/>
</dbReference>
<protein>
    <submittedName>
        <fullName evidence="3">Photosystem reaction center subunit H</fullName>
    </submittedName>
</protein>
<dbReference type="Proteomes" id="UP000238206">
    <property type="component" value="Unassembled WGS sequence"/>
</dbReference>
<organism evidence="3 4">
    <name type="scientific">Burkholderia cepacia</name>
    <name type="common">Pseudomonas cepacia</name>
    <dbReference type="NCBI Taxonomy" id="292"/>
    <lineage>
        <taxon>Bacteria</taxon>
        <taxon>Pseudomonadati</taxon>
        <taxon>Pseudomonadota</taxon>
        <taxon>Betaproteobacteria</taxon>
        <taxon>Burkholderiales</taxon>
        <taxon>Burkholderiaceae</taxon>
        <taxon>Burkholderia</taxon>
        <taxon>Burkholderia cepacia complex</taxon>
    </lineage>
</organism>
<evidence type="ECO:0000256" key="1">
    <source>
        <dbReference type="SAM" id="MobiDB-lite"/>
    </source>
</evidence>
<dbReference type="Gene3D" id="2.30.30.240">
    <property type="entry name" value="PRC-barrel domain"/>
    <property type="match status" value="1"/>
</dbReference>
<sequence length="156" mass="17065">MTIPDQTHRSSTSDTGASIVGSGTGEGPGPNVMEADTLKGNKLFTSDRVDIGKITEIMLDVRSGRIAYAVLSSGGFLGIGGKLYAIPWSALTLDTDEKCFRLDVTADHVKNAPAFDKDHWPSMADEQWGASLHKFYDRQPYWIATRDVVTNRPPQH</sequence>
<reference evidence="3 4" key="1">
    <citation type="submission" date="2018-02" db="EMBL/GenBank/DDBJ databases">
        <title>Draft genome sequencing of Burkholderia cepacia Y14-15.</title>
        <authorList>
            <person name="Zheng B.-X."/>
        </authorList>
    </citation>
    <scope>NUCLEOTIDE SEQUENCE [LARGE SCALE GENOMIC DNA]</scope>
    <source>
        <strain evidence="3 4">Y14-15</strain>
    </source>
</reference>